<accession>A0ABQ9F1Q0</accession>
<dbReference type="PANTHER" id="PTHR13302">
    <property type="entry name" value="CONSERVED OLIGOMERIC GOLGI COMPLEX COMPONENT 3"/>
    <property type="match status" value="1"/>
</dbReference>
<organism evidence="2 3">
    <name type="scientific">Tegillarca granosa</name>
    <name type="common">Malaysian cockle</name>
    <name type="synonym">Anadara granosa</name>
    <dbReference type="NCBI Taxonomy" id="220873"/>
    <lineage>
        <taxon>Eukaryota</taxon>
        <taxon>Metazoa</taxon>
        <taxon>Spiralia</taxon>
        <taxon>Lophotrochozoa</taxon>
        <taxon>Mollusca</taxon>
        <taxon>Bivalvia</taxon>
        <taxon>Autobranchia</taxon>
        <taxon>Pteriomorphia</taxon>
        <taxon>Arcoida</taxon>
        <taxon>Arcoidea</taxon>
        <taxon>Arcidae</taxon>
        <taxon>Tegillarca</taxon>
    </lineage>
</organism>
<keyword evidence="1" id="KW-1133">Transmembrane helix</keyword>
<dbReference type="InterPro" id="IPR007265">
    <property type="entry name" value="COG_su3"/>
</dbReference>
<protein>
    <submittedName>
        <fullName evidence="2">Uncharacterized protein</fullName>
    </submittedName>
</protein>
<dbReference type="Proteomes" id="UP001217089">
    <property type="component" value="Unassembled WGS sequence"/>
</dbReference>
<evidence type="ECO:0000313" key="2">
    <source>
        <dbReference type="EMBL" id="KAJ8310121.1"/>
    </source>
</evidence>
<keyword evidence="3" id="KW-1185">Reference proteome</keyword>
<sequence>MLTVPRQQYRQVLQFVKREENLYVSLFFYIFSDAAVGLFHSKAKIFAFNSNNALLQFILEGTPQVTEYFVDSKKDVDQELKKTCEDFIHHVSSQLTEPLKTFLSRVRFYTPCIKSAYRTS</sequence>
<dbReference type="EMBL" id="JARBDR010000640">
    <property type="protein sequence ID" value="KAJ8310121.1"/>
    <property type="molecule type" value="Genomic_DNA"/>
</dbReference>
<feature type="transmembrane region" description="Helical" evidence="1">
    <location>
        <begin position="21"/>
        <end position="40"/>
    </location>
</feature>
<comment type="caution">
    <text evidence="2">The sequence shown here is derived from an EMBL/GenBank/DDBJ whole genome shotgun (WGS) entry which is preliminary data.</text>
</comment>
<gene>
    <name evidence="2" type="ORF">KUTeg_011986</name>
</gene>
<evidence type="ECO:0000313" key="3">
    <source>
        <dbReference type="Proteomes" id="UP001217089"/>
    </source>
</evidence>
<dbReference type="PANTHER" id="PTHR13302:SF8">
    <property type="entry name" value="CONSERVED OLIGOMERIC GOLGI COMPLEX SUBUNIT 3"/>
    <property type="match status" value="1"/>
</dbReference>
<evidence type="ECO:0000256" key="1">
    <source>
        <dbReference type="SAM" id="Phobius"/>
    </source>
</evidence>
<reference evidence="2 3" key="1">
    <citation type="submission" date="2022-12" db="EMBL/GenBank/DDBJ databases">
        <title>Chromosome-level genome of Tegillarca granosa.</title>
        <authorList>
            <person name="Kim J."/>
        </authorList>
    </citation>
    <scope>NUCLEOTIDE SEQUENCE [LARGE SCALE GENOMIC DNA]</scope>
    <source>
        <strain evidence="2">Teg-2019</strain>
        <tissue evidence="2">Adductor muscle</tissue>
    </source>
</reference>
<name>A0ABQ9F1Q0_TEGGR</name>
<keyword evidence="1" id="KW-0812">Transmembrane</keyword>
<keyword evidence="1" id="KW-0472">Membrane</keyword>
<proteinExistence type="predicted"/>